<keyword evidence="6" id="KW-1185">Reference proteome</keyword>
<dbReference type="EMBL" id="JBHRSE010000042">
    <property type="protein sequence ID" value="MFC3023537.1"/>
    <property type="molecule type" value="Genomic_DNA"/>
</dbReference>
<feature type="signal peptide" evidence="3">
    <location>
        <begin position="1"/>
        <end position="23"/>
    </location>
</feature>
<dbReference type="Gene3D" id="3.40.190.10">
    <property type="entry name" value="Periplasmic binding protein-like II"/>
    <property type="match status" value="2"/>
</dbReference>
<comment type="caution">
    <text evidence="5">The sequence shown here is derived from an EMBL/GenBank/DDBJ whole genome shotgun (WGS) entry which is preliminary data.</text>
</comment>
<evidence type="ECO:0000256" key="3">
    <source>
        <dbReference type="SAM" id="SignalP"/>
    </source>
</evidence>
<reference evidence="6" key="1">
    <citation type="journal article" date="2019" name="Int. J. Syst. Evol. Microbiol.">
        <title>The Global Catalogue of Microorganisms (GCM) 10K type strain sequencing project: providing services to taxonomists for standard genome sequencing and annotation.</title>
        <authorList>
            <consortium name="The Broad Institute Genomics Platform"/>
            <consortium name="The Broad Institute Genome Sequencing Center for Infectious Disease"/>
            <person name="Wu L."/>
            <person name="Ma J."/>
        </authorList>
    </citation>
    <scope>NUCLEOTIDE SEQUENCE [LARGE SCALE GENOMIC DNA]</scope>
    <source>
        <strain evidence="6">KCTC 62784</strain>
    </source>
</reference>
<dbReference type="Proteomes" id="UP001595384">
    <property type="component" value="Unassembled WGS sequence"/>
</dbReference>
<accession>A0ABV7C690</accession>
<evidence type="ECO:0000313" key="6">
    <source>
        <dbReference type="Proteomes" id="UP001595384"/>
    </source>
</evidence>
<feature type="chain" id="PRO_5046123377" evidence="3">
    <location>
        <begin position="24"/>
        <end position="248"/>
    </location>
</feature>
<dbReference type="PANTHER" id="PTHR35936">
    <property type="entry name" value="MEMBRANE-BOUND LYTIC MUREIN TRANSGLYCOSYLASE F"/>
    <property type="match status" value="1"/>
</dbReference>
<gene>
    <name evidence="5" type="ORF">ACFODT_06845</name>
</gene>
<protein>
    <submittedName>
        <fullName evidence="5">Substrate-binding periplasmic protein</fullName>
    </submittedName>
</protein>
<name>A0ABV7C690_9VIBR</name>
<sequence>MMPIARYLLLLVCYAVTIPFTHAAEKRIIVAVQDEWPPYVIDSQPASGLSVDIARAAFKTQNYALTVEIKPWSRALKEAQYGRDIVLIAAWHSKERDKFLYFSKPYLYNEISLISLKDNNFDWRTFADLDGKTVGTIQNYAYDDEFMANPWTNKVLGKTLEYNIRQVLNGRIDMFIEEYRVAKWTMQKHGIDVNRFRKVHPNVAYSGLYLAAGKSNPNAKEYVAAFNRGLKKIRISGELDRIIRHYEQ</sequence>
<evidence type="ECO:0000256" key="1">
    <source>
        <dbReference type="ARBA" id="ARBA00010333"/>
    </source>
</evidence>
<dbReference type="PANTHER" id="PTHR35936:SF25">
    <property type="entry name" value="ABC TRANSPORTER SUBSTRATE-BINDING PROTEIN"/>
    <property type="match status" value="1"/>
</dbReference>
<dbReference type="SUPFAM" id="SSF53850">
    <property type="entry name" value="Periplasmic binding protein-like II"/>
    <property type="match status" value="1"/>
</dbReference>
<dbReference type="SMART" id="SM00062">
    <property type="entry name" value="PBPb"/>
    <property type="match status" value="1"/>
</dbReference>
<comment type="similarity">
    <text evidence="1">Belongs to the bacterial solute-binding protein 3 family.</text>
</comment>
<dbReference type="Pfam" id="PF00497">
    <property type="entry name" value="SBP_bac_3"/>
    <property type="match status" value="1"/>
</dbReference>
<dbReference type="InterPro" id="IPR001638">
    <property type="entry name" value="Solute-binding_3/MltF_N"/>
</dbReference>
<evidence type="ECO:0000256" key="2">
    <source>
        <dbReference type="ARBA" id="ARBA00022729"/>
    </source>
</evidence>
<feature type="domain" description="Solute-binding protein family 3/N-terminal" evidence="4">
    <location>
        <begin position="27"/>
        <end position="247"/>
    </location>
</feature>
<organism evidence="5 6">
    <name type="scientific">Vibrio zhugei</name>
    <dbReference type="NCBI Taxonomy" id="2479546"/>
    <lineage>
        <taxon>Bacteria</taxon>
        <taxon>Pseudomonadati</taxon>
        <taxon>Pseudomonadota</taxon>
        <taxon>Gammaproteobacteria</taxon>
        <taxon>Vibrionales</taxon>
        <taxon>Vibrionaceae</taxon>
        <taxon>Vibrio</taxon>
    </lineage>
</organism>
<evidence type="ECO:0000259" key="4">
    <source>
        <dbReference type="SMART" id="SM00062"/>
    </source>
</evidence>
<keyword evidence="2 3" id="KW-0732">Signal</keyword>
<proteinExistence type="inferred from homology"/>
<dbReference type="RefSeq" id="WP_164711834.1">
    <property type="nucleotide sequence ID" value="NZ_CP033078.1"/>
</dbReference>
<evidence type="ECO:0000313" key="5">
    <source>
        <dbReference type="EMBL" id="MFC3023537.1"/>
    </source>
</evidence>